<protein>
    <recommendedName>
        <fullName evidence="4">DDE-1 domain-containing protein</fullName>
    </recommendedName>
</protein>
<dbReference type="InParanoid" id="A0A0C3DMG7"/>
<dbReference type="Proteomes" id="UP000053989">
    <property type="component" value="Unassembled WGS sequence"/>
</dbReference>
<dbReference type="HOGENOM" id="CLU_005726_2_1_1"/>
<dbReference type="PANTHER" id="PTHR35871:SF1">
    <property type="entry name" value="CXC1-LIKE CYSTEINE CLUSTER ASSOCIATED WITH KDZ TRANSPOSASES DOMAIN-CONTAINING PROTEIN"/>
    <property type="match status" value="1"/>
</dbReference>
<evidence type="ECO:0000256" key="1">
    <source>
        <dbReference type="SAM" id="MobiDB-lite"/>
    </source>
</evidence>
<dbReference type="EMBL" id="KN822104">
    <property type="protein sequence ID" value="KIM57231.1"/>
    <property type="molecule type" value="Genomic_DNA"/>
</dbReference>
<reference evidence="2 3" key="1">
    <citation type="submission" date="2014-04" db="EMBL/GenBank/DDBJ databases">
        <authorList>
            <consortium name="DOE Joint Genome Institute"/>
            <person name="Kuo A."/>
            <person name="Kohler A."/>
            <person name="Nagy L.G."/>
            <person name="Floudas D."/>
            <person name="Copeland A."/>
            <person name="Barry K.W."/>
            <person name="Cichocki N."/>
            <person name="Veneault-Fourrey C."/>
            <person name="LaButti K."/>
            <person name="Lindquist E.A."/>
            <person name="Lipzen A."/>
            <person name="Lundell T."/>
            <person name="Morin E."/>
            <person name="Murat C."/>
            <person name="Sun H."/>
            <person name="Tunlid A."/>
            <person name="Henrissat B."/>
            <person name="Grigoriev I.V."/>
            <person name="Hibbett D.S."/>
            <person name="Martin F."/>
            <person name="Nordberg H.P."/>
            <person name="Cantor M.N."/>
            <person name="Hua S.X."/>
        </authorList>
    </citation>
    <scope>NUCLEOTIDE SEQUENCE [LARGE SCALE GENOMIC DNA]</scope>
    <source>
        <strain evidence="2 3">Foug A</strain>
    </source>
</reference>
<evidence type="ECO:0000313" key="3">
    <source>
        <dbReference type="Proteomes" id="UP000053989"/>
    </source>
</evidence>
<feature type="compositionally biased region" description="Basic and acidic residues" evidence="1">
    <location>
        <begin position="53"/>
        <end position="63"/>
    </location>
</feature>
<dbReference type="PANTHER" id="PTHR35871">
    <property type="entry name" value="EXPRESSED PROTEIN"/>
    <property type="match status" value="1"/>
</dbReference>
<accession>A0A0C3DMG7</accession>
<proteinExistence type="predicted"/>
<evidence type="ECO:0008006" key="4">
    <source>
        <dbReference type="Google" id="ProtNLM"/>
    </source>
</evidence>
<keyword evidence="3" id="KW-1185">Reference proteome</keyword>
<evidence type="ECO:0000313" key="2">
    <source>
        <dbReference type="EMBL" id="KIM57231.1"/>
    </source>
</evidence>
<gene>
    <name evidence="2" type="ORF">SCLCIDRAFT_29051</name>
</gene>
<dbReference type="OrthoDB" id="3218065at2759"/>
<sequence>MRNFFTQPQTVVLCNPIASDDHVASAPSNASVLTQCGYLSDITTDSEESDTDSNGHDSDHGIEDSGLEVRTCSVAVESVSTGRLVAAHPLKRRKLDVPAHAQRMLSTAERHGAQANALEEIEKLLKSKKTEFAGGPHGLQAKRARAIQSHLSLVVRNKRNSIQASTMAAECHGFAAAWGGHQIRGWTRMWISQHALPSSLTGRHAKVYSLLDDPEIAMELHTYICSNKWAMDAPRLTDFSKNRLVPVEAEKYLHGIVQNEMPQGLKHYMELDLFPHIHLKVRKGISLATAQRWLRHEGFRYTSYKKGLYFDGHDRPDVVQYRQDIFLPRMKEYEARLVQYVIRNIEIEEHIHPTNFVECRLVLCAHDEMTVQSNDMTQKSWVFDGEHKLWKKGVGRGIHWSDVICSTMGHLVDAGQSLEYGKNYDGYWNGEMFVKQVCTPKYNYVFTGGSRNTQLKEKIIPTFERLHGAGHQALFLIDNSQGHAAYAEDALLVSCMNVNPGGKQAKL</sequence>
<dbReference type="AlphaFoldDB" id="A0A0C3DMG7"/>
<dbReference type="STRING" id="1036808.A0A0C3DMG7"/>
<feature type="region of interest" description="Disordered" evidence="1">
    <location>
        <begin position="43"/>
        <end position="66"/>
    </location>
</feature>
<reference evidence="3" key="2">
    <citation type="submission" date="2015-01" db="EMBL/GenBank/DDBJ databases">
        <title>Evolutionary Origins and Diversification of the Mycorrhizal Mutualists.</title>
        <authorList>
            <consortium name="DOE Joint Genome Institute"/>
            <consortium name="Mycorrhizal Genomics Consortium"/>
            <person name="Kohler A."/>
            <person name="Kuo A."/>
            <person name="Nagy L.G."/>
            <person name="Floudas D."/>
            <person name="Copeland A."/>
            <person name="Barry K.W."/>
            <person name="Cichocki N."/>
            <person name="Veneault-Fourrey C."/>
            <person name="LaButti K."/>
            <person name="Lindquist E.A."/>
            <person name="Lipzen A."/>
            <person name="Lundell T."/>
            <person name="Morin E."/>
            <person name="Murat C."/>
            <person name="Riley R."/>
            <person name="Ohm R."/>
            <person name="Sun H."/>
            <person name="Tunlid A."/>
            <person name="Henrissat B."/>
            <person name="Grigoriev I.V."/>
            <person name="Hibbett D.S."/>
            <person name="Martin F."/>
        </authorList>
    </citation>
    <scope>NUCLEOTIDE SEQUENCE [LARGE SCALE GENOMIC DNA]</scope>
    <source>
        <strain evidence="3">Foug A</strain>
    </source>
</reference>
<organism evidence="2 3">
    <name type="scientific">Scleroderma citrinum Foug A</name>
    <dbReference type="NCBI Taxonomy" id="1036808"/>
    <lineage>
        <taxon>Eukaryota</taxon>
        <taxon>Fungi</taxon>
        <taxon>Dikarya</taxon>
        <taxon>Basidiomycota</taxon>
        <taxon>Agaricomycotina</taxon>
        <taxon>Agaricomycetes</taxon>
        <taxon>Agaricomycetidae</taxon>
        <taxon>Boletales</taxon>
        <taxon>Sclerodermatineae</taxon>
        <taxon>Sclerodermataceae</taxon>
        <taxon>Scleroderma</taxon>
    </lineage>
</organism>
<name>A0A0C3DMG7_9AGAM</name>